<comment type="caution">
    <text evidence="1">The sequence shown here is derived from an EMBL/GenBank/DDBJ whole genome shotgun (WGS) entry which is preliminary data.</text>
</comment>
<dbReference type="Proteomes" id="UP001281614">
    <property type="component" value="Unassembled WGS sequence"/>
</dbReference>
<dbReference type="EMBL" id="VYYT01000344">
    <property type="protein sequence ID" value="KAK2740960.1"/>
    <property type="molecule type" value="Genomic_DNA"/>
</dbReference>
<dbReference type="AlphaFoldDB" id="A0AAD9Y8J4"/>
<proteinExistence type="predicted"/>
<gene>
    <name evidence="1" type="ORF">CKAH01_18559</name>
</gene>
<name>A0AAD9Y8J4_COLKA</name>
<keyword evidence="2" id="KW-1185">Reference proteome</keyword>
<sequence length="302" mass="34136">MDDKTLSEMNAEGRSKLENVRERLKVASPEWRNMLPTARLAPAPICHTFAPYRPFPSKLKFYPGMNFNLLSQVGVAHLGDKTNHKMFAVSGYKLESGSKYDGRPRWILHNGPNSTDPALAMISQIPELGKDDGDGILTLPLMVSLDESSISSDMSNPLGDTEPMWAMQKRSKPKVQRYSLAIPLLENGEMQRSYCYWRGLPEEEMGEINTSFSLRVPQVGETGKCIEDPLCTMRMTIPLKPWKSPFKLELSDNNDLGDQWRVMAIISAIRAWELRITLWGRAVGLGREIGRESEQALFRMMS</sequence>
<evidence type="ECO:0000313" key="2">
    <source>
        <dbReference type="Proteomes" id="UP001281614"/>
    </source>
</evidence>
<protein>
    <submittedName>
        <fullName evidence="1">Uncharacterized protein</fullName>
    </submittedName>
</protein>
<organism evidence="1 2">
    <name type="scientific">Colletotrichum kahawae</name>
    <name type="common">Coffee berry disease fungus</name>
    <dbReference type="NCBI Taxonomy" id="34407"/>
    <lineage>
        <taxon>Eukaryota</taxon>
        <taxon>Fungi</taxon>
        <taxon>Dikarya</taxon>
        <taxon>Ascomycota</taxon>
        <taxon>Pezizomycotina</taxon>
        <taxon>Sordariomycetes</taxon>
        <taxon>Hypocreomycetidae</taxon>
        <taxon>Glomerellales</taxon>
        <taxon>Glomerellaceae</taxon>
        <taxon>Colletotrichum</taxon>
        <taxon>Colletotrichum gloeosporioides species complex</taxon>
    </lineage>
</organism>
<reference evidence="1" key="1">
    <citation type="submission" date="2023-02" db="EMBL/GenBank/DDBJ databases">
        <title>Colletotrichum kahawae CIFC_Que2 genome sequencing and assembly.</title>
        <authorList>
            <person name="Baroncelli R."/>
        </authorList>
    </citation>
    <scope>NUCLEOTIDE SEQUENCE</scope>
    <source>
        <strain evidence="1">CIFC_Que2</strain>
    </source>
</reference>
<accession>A0AAD9Y8J4</accession>
<evidence type="ECO:0000313" key="1">
    <source>
        <dbReference type="EMBL" id="KAK2740960.1"/>
    </source>
</evidence>